<reference evidence="2 3" key="1">
    <citation type="submission" date="2018-10" db="EMBL/GenBank/DDBJ databases">
        <title>Fifty Aureobasidium pullulans genomes reveal a recombining polyextremotolerant generalist.</title>
        <authorList>
            <person name="Gostincar C."/>
            <person name="Turk M."/>
            <person name="Zajc J."/>
            <person name="Gunde-Cimerman N."/>
        </authorList>
    </citation>
    <scope>NUCLEOTIDE SEQUENCE [LARGE SCALE GENOMIC DNA]</scope>
    <source>
        <strain evidence="2 3">EXF-1645</strain>
    </source>
</reference>
<feature type="compositionally biased region" description="Pro residues" evidence="1">
    <location>
        <begin position="237"/>
        <end position="246"/>
    </location>
</feature>
<proteinExistence type="predicted"/>
<protein>
    <submittedName>
        <fullName evidence="2">Uncharacterized protein</fullName>
    </submittedName>
</protein>
<sequence>MNFTQQPHLQIIGCAAIPSSAMARTLTNNRDSPVAHEWMEEFIAYELDDWKEATRKATFGQHVHKSYFDNLLKFMQPRTRTWIHVGERDRARRAAARTAVQDRGRKFIVYDKGDWNVASRAAFCQGSPVKHMFEEALTGMQYIEYTVPYPRRRVRLDSHGNVTEVIWDRDSVENVPARRRRRSRSRARHEDARTTTPAHLERRHAHDAISPGFYSPPPRYTSRQPSSGTASHTHSPQLPPDLPPPYTERAQDSRAREAHGHARRHHAPMIRHQAPVNVSPRRRSRSRFRARIDSATAASRHRGASIDQHTGRDQLPGEARGLLLVRPPRPPPPPPPGVPSQLNSDRRQVYTTVNSLPRSTPPRRTTHPDRGPDGRPHPNLSPPYVGHQDRNGAVPPVARQHLHRFAVDEGGPPFAADQPITGQEARNLVALEQEMANLMRMMQELRRRNLLILD</sequence>
<feature type="compositionally biased region" description="Polar residues" evidence="1">
    <location>
        <begin position="221"/>
        <end position="235"/>
    </location>
</feature>
<dbReference type="EMBL" id="QZBZ01000457">
    <property type="protein sequence ID" value="TIA29318.1"/>
    <property type="molecule type" value="Genomic_DNA"/>
</dbReference>
<feature type="region of interest" description="Disordered" evidence="1">
    <location>
        <begin position="174"/>
        <end position="383"/>
    </location>
</feature>
<evidence type="ECO:0000313" key="3">
    <source>
        <dbReference type="Proteomes" id="UP000308724"/>
    </source>
</evidence>
<feature type="compositionally biased region" description="Pro residues" evidence="1">
    <location>
        <begin position="327"/>
        <end position="338"/>
    </location>
</feature>
<dbReference type="AlphaFoldDB" id="A0A4T0B821"/>
<feature type="compositionally biased region" description="Basic and acidic residues" evidence="1">
    <location>
        <begin position="366"/>
        <end position="376"/>
    </location>
</feature>
<feature type="compositionally biased region" description="Basic residues" evidence="1">
    <location>
        <begin position="177"/>
        <end position="187"/>
    </location>
</feature>
<evidence type="ECO:0000313" key="2">
    <source>
        <dbReference type="EMBL" id="TIA29318.1"/>
    </source>
</evidence>
<evidence type="ECO:0000256" key="1">
    <source>
        <dbReference type="SAM" id="MobiDB-lite"/>
    </source>
</evidence>
<gene>
    <name evidence="2" type="ORF">D6C78_10290</name>
</gene>
<feature type="compositionally biased region" description="Basic and acidic residues" evidence="1">
    <location>
        <begin position="249"/>
        <end position="260"/>
    </location>
</feature>
<comment type="caution">
    <text evidence="2">The sequence shown here is derived from an EMBL/GenBank/DDBJ whole genome shotgun (WGS) entry which is preliminary data.</text>
</comment>
<feature type="compositionally biased region" description="Basic residues" evidence="1">
    <location>
        <begin position="280"/>
        <end position="289"/>
    </location>
</feature>
<name>A0A4T0B821_AURPU</name>
<accession>A0A4T0B821</accession>
<organism evidence="2 3">
    <name type="scientific">Aureobasidium pullulans</name>
    <name type="common">Black yeast</name>
    <name type="synonym">Pullularia pullulans</name>
    <dbReference type="NCBI Taxonomy" id="5580"/>
    <lineage>
        <taxon>Eukaryota</taxon>
        <taxon>Fungi</taxon>
        <taxon>Dikarya</taxon>
        <taxon>Ascomycota</taxon>
        <taxon>Pezizomycotina</taxon>
        <taxon>Dothideomycetes</taxon>
        <taxon>Dothideomycetidae</taxon>
        <taxon>Dothideales</taxon>
        <taxon>Saccotheciaceae</taxon>
        <taxon>Aureobasidium</taxon>
    </lineage>
</organism>
<dbReference type="Proteomes" id="UP000308724">
    <property type="component" value="Unassembled WGS sequence"/>
</dbReference>